<organism evidence="8 9">
    <name type="scientific">Campylobacter gastrosuis</name>
    <dbReference type="NCBI Taxonomy" id="2974576"/>
    <lineage>
        <taxon>Bacteria</taxon>
        <taxon>Pseudomonadati</taxon>
        <taxon>Campylobacterota</taxon>
        <taxon>Epsilonproteobacteria</taxon>
        <taxon>Campylobacterales</taxon>
        <taxon>Campylobacteraceae</taxon>
        <taxon>Campylobacter</taxon>
    </lineage>
</organism>
<keyword evidence="2 5" id="KW-0479">Metal-binding</keyword>
<reference evidence="8" key="1">
    <citation type="submission" date="2022-08" db="EMBL/GenBank/DDBJ databases">
        <authorList>
            <person name="Wang H."/>
        </authorList>
    </citation>
    <scope>NUCLEOTIDE SEQUENCE</scope>
    <source>
        <strain evidence="8">PS10</strain>
    </source>
</reference>
<feature type="domain" description="ATP-citrate synthase/succinyl-CoA ligase C-terminal" evidence="6">
    <location>
        <begin position="262"/>
        <end position="367"/>
    </location>
</feature>
<accession>A0ABT7HMX0</accession>
<comment type="catalytic activity">
    <reaction evidence="5">
        <text>GTP + succinate + CoA = succinyl-CoA + GDP + phosphate</text>
        <dbReference type="Rhea" id="RHEA:22120"/>
        <dbReference type="ChEBI" id="CHEBI:30031"/>
        <dbReference type="ChEBI" id="CHEBI:37565"/>
        <dbReference type="ChEBI" id="CHEBI:43474"/>
        <dbReference type="ChEBI" id="CHEBI:57287"/>
        <dbReference type="ChEBI" id="CHEBI:57292"/>
        <dbReference type="ChEBI" id="CHEBI:58189"/>
    </reaction>
</comment>
<feature type="binding site" evidence="5">
    <location>
        <position position="199"/>
    </location>
    <ligand>
        <name>Mg(2+)</name>
        <dbReference type="ChEBI" id="CHEBI:18420"/>
    </ligand>
</feature>
<feature type="binding site" evidence="5">
    <location>
        <position position="102"/>
    </location>
    <ligand>
        <name>ATP</name>
        <dbReference type="ChEBI" id="CHEBI:30616"/>
    </ligand>
</feature>
<dbReference type="Gene3D" id="3.30.470.20">
    <property type="entry name" value="ATP-grasp fold, B domain"/>
    <property type="match status" value="1"/>
</dbReference>
<dbReference type="NCBIfam" id="TIGR01016">
    <property type="entry name" value="sucCoAbeta"/>
    <property type="match status" value="1"/>
</dbReference>
<keyword evidence="3 5" id="KW-0547">Nucleotide-binding</keyword>
<comment type="catalytic activity">
    <reaction evidence="5">
        <text>succinate + ATP + CoA = succinyl-CoA + ADP + phosphate</text>
        <dbReference type="Rhea" id="RHEA:17661"/>
        <dbReference type="ChEBI" id="CHEBI:30031"/>
        <dbReference type="ChEBI" id="CHEBI:30616"/>
        <dbReference type="ChEBI" id="CHEBI:43474"/>
        <dbReference type="ChEBI" id="CHEBI:57287"/>
        <dbReference type="ChEBI" id="CHEBI:57292"/>
        <dbReference type="ChEBI" id="CHEBI:456216"/>
        <dbReference type="EC" id="6.2.1.5"/>
    </reaction>
</comment>
<evidence type="ECO:0000259" key="6">
    <source>
        <dbReference type="Pfam" id="PF00549"/>
    </source>
</evidence>
<gene>
    <name evidence="5 8" type="primary">sucC</name>
    <name evidence="8" type="ORF">NYG85_02570</name>
</gene>
<dbReference type="InterPro" id="IPR005809">
    <property type="entry name" value="Succ_CoA_ligase-like_bsu"/>
</dbReference>
<dbReference type="InterPro" id="IPR005811">
    <property type="entry name" value="SUCC_ACL_C"/>
</dbReference>
<dbReference type="PIRSF" id="PIRSF001554">
    <property type="entry name" value="SucCS_beta"/>
    <property type="match status" value="1"/>
</dbReference>
<comment type="similarity">
    <text evidence="5">Belongs to the succinate/malate CoA ligase beta subunit family.</text>
</comment>
<dbReference type="GO" id="GO:0004775">
    <property type="term" value="F:succinate-CoA ligase (ADP-forming) activity"/>
    <property type="evidence" value="ECO:0007669"/>
    <property type="project" value="UniProtKB-EC"/>
</dbReference>
<keyword evidence="9" id="KW-1185">Reference proteome</keyword>
<name>A0ABT7HMX0_9BACT</name>
<dbReference type="InterPro" id="IPR013815">
    <property type="entry name" value="ATP_grasp_subdomain_1"/>
</dbReference>
<keyword evidence="4 5" id="KW-0460">Magnesium</keyword>
<feature type="binding site" evidence="5">
    <location>
        <position position="213"/>
    </location>
    <ligand>
        <name>Mg(2+)</name>
        <dbReference type="ChEBI" id="CHEBI:18420"/>
    </ligand>
</feature>
<evidence type="ECO:0000313" key="9">
    <source>
        <dbReference type="Proteomes" id="UP001173801"/>
    </source>
</evidence>
<comment type="function">
    <text evidence="5">Succinyl-CoA synthetase functions in the citric acid cycle (TCA), coupling the hydrolysis of succinyl-CoA to the synthesis of either ATP or GTP and thus represents the only step of substrate-level phosphorylation in the TCA. The beta subunit provides nucleotide specificity of the enzyme and binds the substrate succinate, while the binding sites for coenzyme A and phosphate are found in the alpha subunit.</text>
</comment>
<dbReference type="Gene3D" id="3.30.1490.20">
    <property type="entry name" value="ATP-grasp fold, A domain"/>
    <property type="match status" value="1"/>
</dbReference>
<feature type="binding site" evidence="5">
    <location>
        <position position="99"/>
    </location>
    <ligand>
        <name>ATP</name>
        <dbReference type="ChEBI" id="CHEBI:30616"/>
    </ligand>
</feature>
<keyword evidence="1 5" id="KW-0436">Ligase</keyword>
<dbReference type="Proteomes" id="UP001173801">
    <property type="component" value="Unassembled WGS sequence"/>
</dbReference>
<evidence type="ECO:0000259" key="7">
    <source>
        <dbReference type="Pfam" id="PF08442"/>
    </source>
</evidence>
<dbReference type="EMBL" id="JANURM010000002">
    <property type="protein sequence ID" value="MDL0088261.1"/>
    <property type="molecule type" value="Genomic_DNA"/>
</dbReference>
<dbReference type="EC" id="6.2.1.5" evidence="5"/>
<feature type="binding site" evidence="5">
    <location>
        <position position="107"/>
    </location>
    <ligand>
        <name>ATP</name>
        <dbReference type="ChEBI" id="CHEBI:30616"/>
    </ligand>
</feature>
<feature type="domain" description="ATP-grasp fold succinyl-CoA synthetase-type" evidence="7">
    <location>
        <begin position="2"/>
        <end position="202"/>
    </location>
</feature>
<dbReference type="SUPFAM" id="SSF52210">
    <property type="entry name" value="Succinyl-CoA synthetase domains"/>
    <property type="match status" value="1"/>
</dbReference>
<dbReference type="NCBIfam" id="NF001913">
    <property type="entry name" value="PRK00696.1"/>
    <property type="match status" value="1"/>
</dbReference>
<comment type="pathway">
    <text evidence="5">Carbohydrate metabolism; tricarboxylic acid cycle; succinate from succinyl-CoA (ligase route): step 1/1.</text>
</comment>
<dbReference type="HAMAP" id="MF_00558">
    <property type="entry name" value="Succ_CoA_beta"/>
    <property type="match status" value="1"/>
</dbReference>
<comment type="caution">
    <text evidence="5">Lacks conserved residue(s) required for the propagation of feature annotation.</text>
</comment>
<dbReference type="Pfam" id="PF00549">
    <property type="entry name" value="Ligase_CoA"/>
    <property type="match status" value="1"/>
</dbReference>
<dbReference type="Pfam" id="PF08442">
    <property type="entry name" value="ATP-grasp_2"/>
    <property type="match status" value="1"/>
</dbReference>
<dbReference type="InterPro" id="IPR017866">
    <property type="entry name" value="Succ-CoA_synthase_bsu_CS"/>
</dbReference>
<sequence>MNIHEYQAKEILKSYGISVMDGVVASSLSEIKEALNMLGGDSFAIKAQIHAGGRALGGGVKIAKSKDEALEFASAILQKPLITPQTPKNGIIVNKIYVEKTLKFKREFYLSFMFDRTHENIGLIISKNGGVSVEETAKTSPELIKFIAIDPQIGLCGFHIQELLEFLEFSKDLGVKFSKLLFSLYQIYTQKEAVLVEINPLVLGDDDEFYPLDCKISFDDSALFRHPEISALNDPSQSNESENIAKAQKLSYIKLDGSVGCVVNGAGLAMATMDIIKELGGEAANFLDVGGGANQEGVTKAFELILKDERVKVIFVNIFGGIVRCDLIAQGICEACKHLRLNVPVVIRLDGTNKNEAIEILNNSNLSGLYASPSLYEGAKMAVSFAKGELK</sequence>
<protein>
    <recommendedName>
        <fullName evidence="5">Succinate--CoA ligase [ADP-forming] subunit beta</fullName>
        <ecNumber evidence="5">6.2.1.5</ecNumber>
    </recommendedName>
    <alternativeName>
        <fullName evidence="5">Succinyl-CoA synthetase subunit beta</fullName>
        <shortName evidence="5">SCS-beta</shortName>
    </alternativeName>
</protein>
<dbReference type="PROSITE" id="PS01217">
    <property type="entry name" value="SUCCINYL_COA_LIG_3"/>
    <property type="match status" value="1"/>
</dbReference>
<keyword evidence="5" id="KW-0816">Tricarboxylic acid cycle</keyword>
<dbReference type="SUPFAM" id="SSF56059">
    <property type="entry name" value="Glutathione synthetase ATP-binding domain-like"/>
    <property type="match status" value="1"/>
</dbReference>
<evidence type="ECO:0000256" key="1">
    <source>
        <dbReference type="ARBA" id="ARBA00022598"/>
    </source>
</evidence>
<feature type="binding site" evidence="5">
    <location>
        <begin position="321"/>
        <end position="323"/>
    </location>
    <ligand>
        <name>substrate</name>
        <note>ligand shared with subunit alpha</note>
    </ligand>
</feature>
<comment type="subunit">
    <text evidence="5">Heterotetramer of two alpha and two beta subunits.</text>
</comment>
<evidence type="ECO:0000256" key="5">
    <source>
        <dbReference type="HAMAP-Rule" id="MF_00558"/>
    </source>
</evidence>
<comment type="caution">
    <text evidence="8">The sequence shown here is derived from an EMBL/GenBank/DDBJ whole genome shotgun (WGS) entry which is preliminary data.</text>
</comment>
<evidence type="ECO:0000256" key="2">
    <source>
        <dbReference type="ARBA" id="ARBA00022723"/>
    </source>
</evidence>
<keyword evidence="5" id="KW-0067">ATP-binding</keyword>
<dbReference type="PANTHER" id="PTHR11815">
    <property type="entry name" value="SUCCINYL-COA SYNTHETASE BETA CHAIN"/>
    <property type="match status" value="1"/>
</dbReference>
<evidence type="ECO:0000256" key="3">
    <source>
        <dbReference type="ARBA" id="ARBA00022741"/>
    </source>
</evidence>
<comment type="cofactor">
    <cofactor evidence="5">
        <name>Mg(2+)</name>
        <dbReference type="ChEBI" id="CHEBI:18420"/>
    </cofactor>
    <text evidence="5">Binds 1 Mg(2+) ion per subunit.</text>
</comment>
<evidence type="ECO:0000256" key="4">
    <source>
        <dbReference type="ARBA" id="ARBA00022842"/>
    </source>
</evidence>
<dbReference type="InterPro" id="IPR013650">
    <property type="entry name" value="ATP-grasp_succ-CoA_synth-type"/>
</dbReference>
<dbReference type="Gene3D" id="3.40.50.261">
    <property type="entry name" value="Succinyl-CoA synthetase domains"/>
    <property type="match status" value="1"/>
</dbReference>
<reference evidence="8" key="2">
    <citation type="journal article" date="2023" name="Microorganisms">
        <title>Isolation and Genomic Characteristics of Cat-Borne Campylobacter felis sp. nov. and Sheep-Borne Campylobacter ovis sp. nov.</title>
        <authorList>
            <person name="Wang H."/>
            <person name="Li Y."/>
            <person name="Gu Y."/>
            <person name="Zhou G."/>
            <person name="Chen X."/>
            <person name="Zhang X."/>
            <person name="Shao Z."/>
            <person name="Zhang J."/>
            <person name="Zhang M."/>
        </authorList>
    </citation>
    <scope>NUCLEOTIDE SEQUENCE</scope>
    <source>
        <strain evidence="8">PS10</strain>
    </source>
</reference>
<dbReference type="RefSeq" id="WP_284936913.1">
    <property type="nucleotide sequence ID" value="NZ_JANURM010000002.1"/>
</dbReference>
<proteinExistence type="inferred from homology"/>
<dbReference type="PANTHER" id="PTHR11815:SF10">
    <property type="entry name" value="SUCCINATE--COA LIGASE [GDP-FORMING] SUBUNIT BETA, MITOCHONDRIAL"/>
    <property type="match status" value="1"/>
</dbReference>
<feature type="binding site" evidence="5">
    <location>
        <position position="46"/>
    </location>
    <ligand>
        <name>ATP</name>
        <dbReference type="ChEBI" id="CHEBI:30616"/>
    </ligand>
</feature>
<feature type="binding site" evidence="5">
    <location>
        <position position="264"/>
    </location>
    <ligand>
        <name>substrate</name>
        <note>ligand shared with subunit alpha</note>
    </ligand>
</feature>
<dbReference type="InterPro" id="IPR016102">
    <property type="entry name" value="Succinyl-CoA_synth-like"/>
</dbReference>
<evidence type="ECO:0000313" key="8">
    <source>
        <dbReference type="EMBL" id="MDL0088261.1"/>
    </source>
</evidence>